<sequence>MASPHTISERAKAAFPLEAHFEYQEQLERYRNIVLSVCTALGGLERQPAAQSAASSNGDGSSEGKLVYVPGDECVDCLRDLRRFIRRDEQSKDKQVLRWLGDWGILERDLLPIFVLSVDRIQRSSNQIVSGNHDDDDDDDNARRMVMLCIELFVFVTWPMESETMETQVAFRRILRGYKRAFASHKVITALLTVLTGPI</sequence>
<dbReference type="EMBL" id="JAMZIH010009260">
    <property type="protein sequence ID" value="KAJ1670446.1"/>
    <property type="molecule type" value="Genomic_DNA"/>
</dbReference>
<evidence type="ECO:0000313" key="1">
    <source>
        <dbReference type="EMBL" id="KAJ1670446.1"/>
    </source>
</evidence>
<comment type="caution">
    <text evidence="1">The sequence shown here is derived from an EMBL/GenBank/DDBJ whole genome shotgun (WGS) entry which is preliminary data.</text>
</comment>
<evidence type="ECO:0000313" key="2">
    <source>
        <dbReference type="Proteomes" id="UP001145114"/>
    </source>
</evidence>
<keyword evidence="2" id="KW-1185">Reference proteome</keyword>
<proteinExistence type="predicted"/>
<accession>A0ACC1HC78</accession>
<feature type="non-terminal residue" evidence="1">
    <location>
        <position position="199"/>
    </location>
</feature>
<organism evidence="1 2">
    <name type="scientific">Spiromyces aspiralis</name>
    <dbReference type="NCBI Taxonomy" id="68401"/>
    <lineage>
        <taxon>Eukaryota</taxon>
        <taxon>Fungi</taxon>
        <taxon>Fungi incertae sedis</taxon>
        <taxon>Zoopagomycota</taxon>
        <taxon>Kickxellomycotina</taxon>
        <taxon>Kickxellomycetes</taxon>
        <taxon>Kickxellales</taxon>
        <taxon>Kickxellaceae</taxon>
        <taxon>Spiromyces</taxon>
    </lineage>
</organism>
<name>A0ACC1HC78_9FUNG</name>
<dbReference type="Proteomes" id="UP001145114">
    <property type="component" value="Unassembled WGS sequence"/>
</dbReference>
<reference evidence="1" key="1">
    <citation type="submission" date="2022-06" db="EMBL/GenBank/DDBJ databases">
        <title>Phylogenomic reconstructions and comparative analyses of Kickxellomycotina fungi.</title>
        <authorList>
            <person name="Reynolds N.K."/>
            <person name="Stajich J.E."/>
            <person name="Barry K."/>
            <person name="Grigoriev I.V."/>
            <person name="Crous P."/>
            <person name="Smith M.E."/>
        </authorList>
    </citation>
    <scope>NUCLEOTIDE SEQUENCE</scope>
    <source>
        <strain evidence="1">RSA 2271</strain>
    </source>
</reference>
<gene>
    <name evidence="1" type="primary">TOF1_2</name>
    <name evidence="1" type="ORF">EV182_008206</name>
</gene>
<protein>
    <submittedName>
        <fullName evidence="1">Topoisomerase 1-associated factor 1</fullName>
    </submittedName>
</protein>